<dbReference type="SMART" id="SM00894">
    <property type="entry name" value="Excalibur"/>
    <property type="match status" value="1"/>
</dbReference>
<feature type="chain" id="PRO_5046729409" description="Excalibur calcium-binding domain-containing protein" evidence="2">
    <location>
        <begin position="31"/>
        <end position="80"/>
    </location>
</feature>
<sequence length="80" mass="8165">MTTHLAKALSTLAVAAAGFAPIVLTATAHAAPLPGATQVKTYKNCDEARADGNAPIRKGDDGYSSKLDRDGDGIACEPKP</sequence>
<accession>A0ABP6L705</accession>
<dbReference type="EMBL" id="BAAAVS010000021">
    <property type="protein sequence ID" value="GAA3034441.1"/>
    <property type="molecule type" value="Genomic_DNA"/>
</dbReference>
<feature type="region of interest" description="Disordered" evidence="1">
    <location>
        <begin position="49"/>
        <end position="80"/>
    </location>
</feature>
<keyword evidence="2" id="KW-0732">Signal</keyword>
<dbReference type="InterPro" id="IPR008613">
    <property type="entry name" value="Excalibur_Ca-bd_domain"/>
</dbReference>
<evidence type="ECO:0000256" key="1">
    <source>
        <dbReference type="SAM" id="MobiDB-lite"/>
    </source>
</evidence>
<evidence type="ECO:0000256" key="2">
    <source>
        <dbReference type="SAM" id="SignalP"/>
    </source>
</evidence>
<evidence type="ECO:0000259" key="3">
    <source>
        <dbReference type="SMART" id="SM00894"/>
    </source>
</evidence>
<dbReference type="RefSeq" id="WP_290707098.1">
    <property type="nucleotide sequence ID" value="NZ_BAAAVS010000021.1"/>
</dbReference>
<reference evidence="5" key="1">
    <citation type="journal article" date="2019" name="Int. J. Syst. Evol. Microbiol.">
        <title>The Global Catalogue of Microorganisms (GCM) 10K type strain sequencing project: providing services to taxonomists for standard genome sequencing and annotation.</title>
        <authorList>
            <consortium name="The Broad Institute Genomics Platform"/>
            <consortium name="The Broad Institute Genome Sequencing Center for Infectious Disease"/>
            <person name="Wu L."/>
            <person name="Ma J."/>
        </authorList>
    </citation>
    <scope>NUCLEOTIDE SEQUENCE [LARGE SCALE GENOMIC DNA]</scope>
    <source>
        <strain evidence="5">JCM 14234</strain>
    </source>
</reference>
<name>A0ABP6L705_9ACTN</name>
<comment type="caution">
    <text evidence="4">The sequence shown here is derived from an EMBL/GenBank/DDBJ whole genome shotgun (WGS) entry which is preliminary data.</text>
</comment>
<feature type="domain" description="Excalibur calcium-binding" evidence="3">
    <location>
        <begin position="41"/>
        <end position="77"/>
    </location>
</feature>
<proteinExistence type="predicted"/>
<dbReference type="Proteomes" id="UP001501035">
    <property type="component" value="Unassembled WGS sequence"/>
</dbReference>
<gene>
    <name evidence="4" type="ORF">GCM10010528_14120</name>
</gene>
<feature type="compositionally biased region" description="Basic and acidic residues" evidence="1">
    <location>
        <begin position="57"/>
        <end position="80"/>
    </location>
</feature>
<organism evidence="4 5">
    <name type="scientific">Gordonia defluvii</name>
    <dbReference type="NCBI Taxonomy" id="283718"/>
    <lineage>
        <taxon>Bacteria</taxon>
        <taxon>Bacillati</taxon>
        <taxon>Actinomycetota</taxon>
        <taxon>Actinomycetes</taxon>
        <taxon>Mycobacteriales</taxon>
        <taxon>Gordoniaceae</taxon>
        <taxon>Gordonia</taxon>
    </lineage>
</organism>
<keyword evidence="5" id="KW-1185">Reference proteome</keyword>
<evidence type="ECO:0000313" key="5">
    <source>
        <dbReference type="Proteomes" id="UP001501035"/>
    </source>
</evidence>
<protein>
    <recommendedName>
        <fullName evidence="3">Excalibur calcium-binding domain-containing protein</fullName>
    </recommendedName>
</protein>
<evidence type="ECO:0000313" key="4">
    <source>
        <dbReference type="EMBL" id="GAA3034441.1"/>
    </source>
</evidence>
<dbReference type="Pfam" id="PF05901">
    <property type="entry name" value="Excalibur"/>
    <property type="match status" value="1"/>
</dbReference>
<feature type="signal peptide" evidence="2">
    <location>
        <begin position="1"/>
        <end position="30"/>
    </location>
</feature>